<reference evidence="1" key="1">
    <citation type="submission" date="2021-02" db="EMBL/GenBank/DDBJ databases">
        <authorList>
            <consortium name="DOE Joint Genome Institute"/>
            <person name="Ahrendt S."/>
            <person name="Looney B.P."/>
            <person name="Miyauchi S."/>
            <person name="Morin E."/>
            <person name="Drula E."/>
            <person name="Courty P.E."/>
            <person name="Chicoki N."/>
            <person name="Fauchery L."/>
            <person name="Kohler A."/>
            <person name="Kuo A."/>
            <person name="Labutti K."/>
            <person name="Pangilinan J."/>
            <person name="Lipzen A."/>
            <person name="Riley R."/>
            <person name="Andreopoulos W."/>
            <person name="He G."/>
            <person name="Johnson J."/>
            <person name="Barry K.W."/>
            <person name="Grigoriev I.V."/>
            <person name="Nagy L."/>
            <person name="Hibbett D."/>
            <person name="Henrissat B."/>
            <person name="Matheny P.B."/>
            <person name="Labbe J."/>
            <person name="Martin F."/>
        </authorList>
    </citation>
    <scope>NUCLEOTIDE SEQUENCE</scope>
    <source>
        <strain evidence="1">FP105234-sp</strain>
    </source>
</reference>
<proteinExistence type="predicted"/>
<protein>
    <submittedName>
        <fullName evidence="1">Uncharacterized protein</fullName>
    </submittedName>
</protein>
<name>A0ACB8S9H8_9AGAM</name>
<organism evidence="1 2">
    <name type="scientific">Auriscalpium vulgare</name>
    <dbReference type="NCBI Taxonomy" id="40419"/>
    <lineage>
        <taxon>Eukaryota</taxon>
        <taxon>Fungi</taxon>
        <taxon>Dikarya</taxon>
        <taxon>Basidiomycota</taxon>
        <taxon>Agaricomycotina</taxon>
        <taxon>Agaricomycetes</taxon>
        <taxon>Russulales</taxon>
        <taxon>Auriscalpiaceae</taxon>
        <taxon>Auriscalpium</taxon>
    </lineage>
</organism>
<accession>A0ACB8S9H8</accession>
<dbReference type="Proteomes" id="UP000814033">
    <property type="component" value="Unassembled WGS sequence"/>
</dbReference>
<dbReference type="EMBL" id="MU275843">
    <property type="protein sequence ID" value="KAI0052782.1"/>
    <property type="molecule type" value="Genomic_DNA"/>
</dbReference>
<reference evidence="1" key="2">
    <citation type="journal article" date="2022" name="New Phytol.">
        <title>Evolutionary transition to the ectomycorrhizal habit in the genomes of a hyperdiverse lineage of mushroom-forming fungi.</title>
        <authorList>
            <person name="Looney B."/>
            <person name="Miyauchi S."/>
            <person name="Morin E."/>
            <person name="Drula E."/>
            <person name="Courty P.E."/>
            <person name="Kohler A."/>
            <person name="Kuo A."/>
            <person name="LaButti K."/>
            <person name="Pangilinan J."/>
            <person name="Lipzen A."/>
            <person name="Riley R."/>
            <person name="Andreopoulos W."/>
            <person name="He G."/>
            <person name="Johnson J."/>
            <person name="Nolan M."/>
            <person name="Tritt A."/>
            <person name="Barry K.W."/>
            <person name="Grigoriev I.V."/>
            <person name="Nagy L.G."/>
            <person name="Hibbett D."/>
            <person name="Henrissat B."/>
            <person name="Matheny P.B."/>
            <person name="Labbe J."/>
            <person name="Martin F.M."/>
        </authorList>
    </citation>
    <scope>NUCLEOTIDE SEQUENCE</scope>
    <source>
        <strain evidence="1">FP105234-sp</strain>
    </source>
</reference>
<gene>
    <name evidence="1" type="ORF">FA95DRAFT_1162869</name>
</gene>
<evidence type="ECO:0000313" key="1">
    <source>
        <dbReference type="EMBL" id="KAI0052782.1"/>
    </source>
</evidence>
<comment type="caution">
    <text evidence="1">The sequence shown here is derived from an EMBL/GenBank/DDBJ whole genome shotgun (WGS) entry which is preliminary data.</text>
</comment>
<evidence type="ECO:0000313" key="2">
    <source>
        <dbReference type="Proteomes" id="UP000814033"/>
    </source>
</evidence>
<keyword evidence="2" id="KW-1185">Reference proteome</keyword>
<sequence length="120" mass="13206">MLFAGGGTQVYSAPVVCRQFELTAYIPATPSPTSPCRPRCSQEVFKPDSLMMTYLRWTGTYCSNLIGMCMAALAARGMRPCRAGTWSPSPEQTLARPYAAIRRPEVCYSRDPGRPSCSSR</sequence>